<feature type="region of interest" description="Disordered" evidence="1">
    <location>
        <begin position="1"/>
        <end position="25"/>
    </location>
</feature>
<dbReference type="Proteomes" id="UP000249464">
    <property type="component" value="Unassembled WGS sequence"/>
</dbReference>
<name>A0A2X0MRL9_9BASI</name>
<keyword evidence="3" id="KW-1185">Reference proteome</keyword>
<evidence type="ECO:0000256" key="1">
    <source>
        <dbReference type="SAM" id="MobiDB-lite"/>
    </source>
</evidence>
<proteinExistence type="predicted"/>
<reference evidence="2 3" key="1">
    <citation type="submission" date="2016-11" db="EMBL/GenBank/DDBJ databases">
        <authorList>
            <person name="Jaros S."/>
            <person name="Januszkiewicz K."/>
            <person name="Wedrychowicz H."/>
        </authorList>
    </citation>
    <scope>NUCLEOTIDE SEQUENCE [LARGE SCALE GENOMIC DNA]</scope>
</reference>
<accession>A0A2X0MRL9</accession>
<dbReference type="EMBL" id="FQNC01000088">
    <property type="protein sequence ID" value="SGZ28026.1"/>
    <property type="molecule type" value="Genomic_DNA"/>
</dbReference>
<gene>
    <name evidence="2" type="primary">BQ5605_C026g10255</name>
    <name evidence="2" type="ORF">BQ5605_C026G10255</name>
</gene>
<evidence type="ECO:0000313" key="3">
    <source>
        <dbReference type="Proteomes" id="UP000249464"/>
    </source>
</evidence>
<evidence type="ECO:0000313" key="2">
    <source>
        <dbReference type="EMBL" id="SGZ28026.1"/>
    </source>
</evidence>
<protein>
    <submittedName>
        <fullName evidence="2">BQ5605_C026g10255 protein</fullName>
    </submittedName>
</protein>
<sequence>MDKHNLSSRDNLPPQARSPIDRLGESIHRGPIRRDLAKGRVGQRTVQFRNGTLSLKTFLLTTSLLILRSSRDRNVHRWWIHWMKLIFQQWKQCNW</sequence>
<dbReference type="AlphaFoldDB" id="A0A2X0MRL9"/>
<organism evidence="2 3">
    <name type="scientific">Microbotryum silenes-dioicae</name>
    <dbReference type="NCBI Taxonomy" id="796604"/>
    <lineage>
        <taxon>Eukaryota</taxon>
        <taxon>Fungi</taxon>
        <taxon>Dikarya</taxon>
        <taxon>Basidiomycota</taxon>
        <taxon>Pucciniomycotina</taxon>
        <taxon>Microbotryomycetes</taxon>
        <taxon>Microbotryales</taxon>
        <taxon>Microbotryaceae</taxon>
        <taxon>Microbotryum</taxon>
    </lineage>
</organism>